<proteinExistence type="inferred from homology"/>
<keyword evidence="4 5" id="KW-0732">Signal</keyword>
<comment type="caution">
    <text evidence="7">The sequence shown here is derived from an EMBL/GenBank/DDBJ whole genome shotgun (WGS) entry which is preliminary data.</text>
</comment>
<name>A0A1L8RKJ8_9ENTE</name>
<feature type="chain" id="PRO_5039463486" evidence="5">
    <location>
        <begin position="20"/>
        <end position="315"/>
    </location>
</feature>
<evidence type="ECO:0000256" key="1">
    <source>
        <dbReference type="ARBA" id="ARBA00004196"/>
    </source>
</evidence>
<accession>A0A1L8RKJ8</accession>
<dbReference type="GO" id="GO:0030288">
    <property type="term" value="C:outer membrane-bounded periplasmic space"/>
    <property type="evidence" value="ECO:0007669"/>
    <property type="project" value="TreeGrafter"/>
</dbReference>
<evidence type="ECO:0000256" key="5">
    <source>
        <dbReference type="SAM" id="SignalP"/>
    </source>
</evidence>
<keyword evidence="8" id="KW-1185">Reference proteome</keyword>
<sequence length="315" mass="34115">MKKIVFGIAAFAASALLLAGCGAGSSGNSSSSTTESSAATERTLTDSLGHEVTVPAKPKRIIASYLEDYLVALDEKPVAQWTVNNSSIQLYLQDELKDIPTIDYALPYEDVLSFEPDLLLISSSGLVEGGKYDEYSKIAPTYVVKNGETVNWREQLADVGKVLGKETEAKQVEADYDALAKETKTALEKKGDQSAAVLWIVNNQAFMVSETRSSGAVLYGDLGMTVPGLVKEISQEATADWNAVSLEKLSQLDADHLFIVNSDPKASLFQEDLWKNIPAVKAGNVHEFGPESSWLYNGPIANTKMIEDVKKSLLN</sequence>
<evidence type="ECO:0000313" key="7">
    <source>
        <dbReference type="EMBL" id="OJG20286.1"/>
    </source>
</evidence>
<dbReference type="STRING" id="214095.RU97_GL000519"/>
<feature type="signal peptide" evidence="5">
    <location>
        <begin position="1"/>
        <end position="19"/>
    </location>
</feature>
<dbReference type="PROSITE" id="PS50983">
    <property type="entry name" value="FE_B12_PBP"/>
    <property type="match status" value="1"/>
</dbReference>
<dbReference type="PANTHER" id="PTHR30532">
    <property type="entry name" value="IRON III DICITRATE-BINDING PERIPLASMIC PROTEIN"/>
    <property type="match status" value="1"/>
</dbReference>
<dbReference type="InterPro" id="IPR002491">
    <property type="entry name" value="ABC_transptr_periplasmic_BD"/>
</dbReference>
<evidence type="ECO:0000256" key="3">
    <source>
        <dbReference type="ARBA" id="ARBA00022448"/>
    </source>
</evidence>
<dbReference type="Proteomes" id="UP000181884">
    <property type="component" value="Unassembled WGS sequence"/>
</dbReference>
<evidence type="ECO:0000256" key="2">
    <source>
        <dbReference type="ARBA" id="ARBA00008814"/>
    </source>
</evidence>
<dbReference type="PANTHER" id="PTHR30532:SF29">
    <property type="entry name" value="FE(3+) DICITRATE-BINDING PERIPLASMIC PROTEIN"/>
    <property type="match status" value="1"/>
</dbReference>
<comment type="similarity">
    <text evidence="2">Belongs to the bacterial solute-binding protein 8 family.</text>
</comment>
<evidence type="ECO:0000259" key="6">
    <source>
        <dbReference type="PROSITE" id="PS50983"/>
    </source>
</evidence>
<dbReference type="EMBL" id="JXKH01000001">
    <property type="protein sequence ID" value="OJG20286.1"/>
    <property type="molecule type" value="Genomic_DNA"/>
</dbReference>
<dbReference type="AlphaFoldDB" id="A0A1L8RKJ8"/>
<evidence type="ECO:0000313" key="8">
    <source>
        <dbReference type="Proteomes" id="UP000181884"/>
    </source>
</evidence>
<gene>
    <name evidence="7" type="ORF">RU97_GL000519</name>
</gene>
<dbReference type="Pfam" id="PF01497">
    <property type="entry name" value="Peripla_BP_2"/>
    <property type="match status" value="1"/>
</dbReference>
<dbReference type="PROSITE" id="PS51257">
    <property type="entry name" value="PROKAR_LIPOPROTEIN"/>
    <property type="match status" value="1"/>
</dbReference>
<comment type="subcellular location">
    <subcellularLocation>
        <location evidence="1">Cell envelope</location>
    </subcellularLocation>
</comment>
<reference evidence="7 8" key="1">
    <citation type="submission" date="2014-12" db="EMBL/GenBank/DDBJ databases">
        <title>Draft genome sequences of 29 type strains of Enterococci.</title>
        <authorList>
            <person name="Zhong Z."/>
            <person name="Sun Z."/>
            <person name="Liu W."/>
            <person name="Zhang W."/>
            <person name="Zhang H."/>
        </authorList>
    </citation>
    <scope>NUCLEOTIDE SEQUENCE [LARGE SCALE GENOMIC DNA]</scope>
    <source>
        <strain evidence="7 8">DSM 17029</strain>
    </source>
</reference>
<feature type="domain" description="Fe/B12 periplasmic-binding" evidence="6">
    <location>
        <begin position="58"/>
        <end position="315"/>
    </location>
</feature>
<dbReference type="SUPFAM" id="SSF53807">
    <property type="entry name" value="Helical backbone' metal receptor"/>
    <property type="match status" value="1"/>
</dbReference>
<protein>
    <submittedName>
        <fullName evidence="7">Iron compound ABC transporter substrate-binding protein</fullName>
    </submittedName>
</protein>
<dbReference type="Gene3D" id="3.40.50.1980">
    <property type="entry name" value="Nitrogenase molybdenum iron protein domain"/>
    <property type="match status" value="2"/>
</dbReference>
<keyword evidence="3" id="KW-0813">Transport</keyword>
<dbReference type="InterPro" id="IPR051313">
    <property type="entry name" value="Bact_iron-sidero_bind"/>
</dbReference>
<dbReference type="GO" id="GO:1901678">
    <property type="term" value="P:iron coordination entity transport"/>
    <property type="evidence" value="ECO:0007669"/>
    <property type="project" value="UniProtKB-ARBA"/>
</dbReference>
<dbReference type="RefSeq" id="WP_067392614.1">
    <property type="nucleotide sequence ID" value="NZ_JXKH01000001.1"/>
</dbReference>
<evidence type="ECO:0000256" key="4">
    <source>
        <dbReference type="ARBA" id="ARBA00022729"/>
    </source>
</evidence>
<organism evidence="7 8">
    <name type="scientific">Enterococcus canis</name>
    <dbReference type="NCBI Taxonomy" id="214095"/>
    <lineage>
        <taxon>Bacteria</taxon>
        <taxon>Bacillati</taxon>
        <taxon>Bacillota</taxon>
        <taxon>Bacilli</taxon>
        <taxon>Lactobacillales</taxon>
        <taxon>Enterococcaceae</taxon>
        <taxon>Enterococcus</taxon>
    </lineage>
</organism>